<dbReference type="GO" id="GO:0006782">
    <property type="term" value="P:protoporphyrinogen IX biosynthetic process"/>
    <property type="evidence" value="ECO:0007669"/>
    <property type="project" value="UniProtKB-UniPathway"/>
</dbReference>
<evidence type="ECO:0000256" key="13">
    <source>
        <dbReference type="ARBA" id="ARBA00048411"/>
    </source>
</evidence>
<evidence type="ECO:0000256" key="10">
    <source>
        <dbReference type="ARBA" id="ARBA00023244"/>
    </source>
</evidence>
<dbReference type="VEuPathDB" id="ToxoDB:ENH_00048650"/>
<dbReference type="Pfam" id="PF01208">
    <property type="entry name" value="URO-D"/>
    <property type="match status" value="1"/>
</dbReference>
<evidence type="ECO:0000256" key="2">
    <source>
        <dbReference type="ARBA" id="ARBA00004804"/>
    </source>
</evidence>
<dbReference type="RefSeq" id="XP_013436579.1">
    <property type="nucleotide sequence ID" value="XM_013581125.1"/>
</dbReference>
<evidence type="ECO:0000256" key="4">
    <source>
        <dbReference type="ARBA" id="ARBA00011738"/>
    </source>
</evidence>
<keyword evidence="10 14" id="KW-0627">Porphyrin biosynthesis</keyword>
<dbReference type="GeneID" id="25475015"/>
<keyword evidence="19" id="KW-1185">Reference proteome</keyword>
<feature type="signal peptide" evidence="16">
    <location>
        <begin position="1"/>
        <end position="22"/>
    </location>
</feature>
<comment type="subcellular location">
    <subcellularLocation>
        <location evidence="1">Cytoplasm</location>
        <location evidence="1">Cytosol</location>
    </subcellularLocation>
</comment>
<keyword evidence="16" id="KW-0732">Signal</keyword>
<evidence type="ECO:0000256" key="5">
    <source>
        <dbReference type="ARBA" id="ARBA00012288"/>
    </source>
</evidence>
<reference evidence="18" key="2">
    <citation type="submission" date="2013-10" db="EMBL/GenBank/DDBJ databases">
        <authorList>
            <person name="Aslett M."/>
        </authorList>
    </citation>
    <scope>NUCLEOTIDE SEQUENCE [LARGE SCALE GENOMIC DNA]</scope>
    <source>
        <strain evidence="18">Houghton</strain>
    </source>
</reference>
<feature type="chain" id="PRO_5004674063" description="Uroporphyrinogen decarboxylase" evidence="16">
    <location>
        <begin position="23"/>
        <end position="543"/>
    </location>
</feature>
<evidence type="ECO:0000256" key="12">
    <source>
        <dbReference type="ARBA" id="ARBA00047341"/>
    </source>
</evidence>
<dbReference type="GO" id="GO:0005829">
    <property type="term" value="C:cytosol"/>
    <property type="evidence" value="ECO:0007669"/>
    <property type="project" value="UniProtKB-SubCell"/>
</dbReference>
<dbReference type="InterPro" id="IPR000257">
    <property type="entry name" value="Uroporphyrinogen_deCOase"/>
</dbReference>
<evidence type="ECO:0000256" key="11">
    <source>
        <dbReference type="ARBA" id="ARBA00045708"/>
    </source>
</evidence>
<evidence type="ECO:0000256" key="14">
    <source>
        <dbReference type="RuleBase" id="RU000554"/>
    </source>
</evidence>
<accession>U6MV88</accession>
<sequence>MRLLLLAAVCVYTAVEQQPSLAFVVRGTAGSLSVPGPSWRAGVGCSGSSSSSNSSNSNYNNTISYISRPLDSYVMSRRSSLPAISPVANAAVDSSSVAAEIPQETPEEVKQQIRKRRLSNHLSPHRILKNDCLRVALMGPSAYRELILQQGTAAATAATARVQTEEPAAAATAEAGDIDTFAVPVWVMRQAGRYLPEFREIRSKHKFLTVCRDPLLAAEVTLQPLRRFPQLDAVIIFTDILVLPEAMGMPLTVEEGEGPRFGWRLESPSDIDRLDPTFDVEDKLGHVLDAIYATVEQLDGRVPLIGFSGAPLTLFCYMVEGGSSAKGWRRCKEFIYQHQERSLLLLQQIAAAAARYLIKQVDAGAQVLQVFDTNASAFSPEEYERFGAPFMRQIAEEVASARPGVPLIAFPKDQPLLSFNSSSFSAISIGWGTERALAKARLQQGAPLGARPPIDSPLTKALQGNLDPHILYAPDEVIRQQTTDMVRAFQPGRYVANLGHGMEPQMDPHKLEVFLQSVKDAAAQIKKEHEASCNTQAARQPAT</sequence>
<evidence type="ECO:0000259" key="17">
    <source>
        <dbReference type="PROSITE" id="PS00906"/>
    </source>
</evidence>
<evidence type="ECO:0000256" key="15">
    <source>
        <dbReference type="RuleBase" id="RU004169"/>
    </source>
</evidence>
<evidence type="ECO:0000313" key="18">
    <source>
        <dbReference type="EMBL" id="CDJ68112.1"/>
    </source>
</evidence>
<dbReference type="Gene3D" id="3.20.20.210">
    <property type="match status" value="1"/>
</dbReference>
<dbReference type="FunFam" id="3.20.20.210:FF:000008">
    <property type="entry name" value="Uroporphyrinogen decarboxylase"/>
    <property type="match status" value="1"/>
</dbReference>
<dbReference type="EMBL" id="HG725422">
    <property type="protein sequence ID" value="CDJ68112.1"/>
    <property type="molecule type" value="Genomic_DNA"/>
</dbReference>
<dbReference type="CDD" id="cd00717">
    <property type="entry name" value="URO-D"/>
    <property type="match status" value="1"/>
</dbReference>
<comment type="similarity">
    <text evidence="3 15">Belongs to the uroporphyrinogen decarboxylase family.</text>
</comment>
<evidence type="ECO:0000256" key="3">
    <source>
        <dbReference type="ARBA" id="ARBA00009935"/>
    </source>
</evidence>
<evidence type="ECO:0000256" key="16">
    <source>
        <dbReference type="SAM" id="SignalP"/>
    </source>
</evidence>
<comment type="function">
    <text evidence="11">Catalyzes the sequential decarboxylation of the four acetate side chains of uroporphyrinogen to form coproporphyrinogen and participates in the fifth step in the heme biosynthetic pathway. Isomer I or isomer III of uroporphyrinogen may serve as substrate, but only coproporphyrinogen III can ultimately be converted to heme. In vitro also decarboxylates pentacarboxylate porphyrinogen I.</text>
</comment>
<comment type="pathway">
    <text evidence="2 14">Porphyrin-containing compound metabolism; protoporphyrin-IX biosynthesis; coproporphyrinogen-III from 5-aminolevulinate: step 4/4.</text>
</comment>
<dbReference type="PROSITE" id="PS00906">
    <property type="entry name" value="UROD_1"/>
    <property type="match status" value="1"/>
</dbReference>
<keyword evidence="7" id="KW-0963">Cytoplasm</keyword>
<protein>
    <recommendedName>
        <fullName evidence="6 14">Uroporphyrinogen decarboxylase</fullName>
        <ecNumber evidence="5 14">4.1.1.37</ecNumber>
    </recommendedName>
</protein>
<proteinExistence type="inferred from homology"/>
<dbReference type="GO" id="GO:0004853">
    <property type="term" value="F:uroporphyrinogen decarboxylase activity"/>
    <property type="evidence" value="ECO:0007669"/>
    <property type="project" value="UniProtKB-EC"/>
</dbReference>
<evidence type="ECO:0000256" key="8">
    <source>
        <dbReference type="ARBA" id="ARBA00022793"/>
    </source>
</evidence>
<evidence type="ECO:0000256" key="9">
    <source>
        <dbReference type="ARBA" id="ARBA00023239"/>
    </source>
</evidence>
<keyword evidence="9 14" id="KW-0456">Lyase</keyword>
<gene>
    <name evidence="18" type="ORF">ENH_00048650</name>
</gene>
<dbReference type="InterPro" id="IPR038071">
    <property type="entry name" value="UROD/MetE-like_sf"/>
</dbReference>
<dbReference type="AlphaFoldDB" id="U6MV88"/>
<comment type="catalytic activity">
    <reaction evidence="12">
        <text>uroporphyrinogen I + 4 H(+) = coproporphyrinogen I + 4 CO2</text>
        <dbReference type="Rhea" id="RHEA:31239"/>
        <dbReference type="ChEBI" id="CHEBI:15378"/>
        <dbReference type="ChEBI" id="CHEBI:16526"/>
        <dbReference type="ChEBI" id="CHEBI:62626"/>
        <dbReference type="ChEBI" id="CHEBI:62631"/>
    </reaction>
    <physiologicalReaction direction="left-to-right" evidence="12">
        <dbReference type="Rhea" id="RHEA:31240"/>
    </physiologicalReaction>
</comment>
<evidence type="ECO:0000256" key="7">
    <source>
        <dbReference type="ARBA" id="ARBA00022490"/>
    </source>
</evidence>
<dbReference type="PANTHER" id="PTHR21091:SF169">
    <property type="entry name" value="UROPORPHYRINOGEN DECARBOXYLASE"/>
    <property type="match status" value="1"/>
</dbReference>
<organism evidence="18 19">
    <name type="scientific">Eimeria necatrix</name>
    <dbReference type="NCBI Taxonomy" id="51315"/>
    <lineage>
        <taxon>Eukaryota</taxon>
        <taxon>Sar</taxon>
        <taxon>Alveolata</taxon>
        <taxon>Apicomplexa</taxon>
        <taxon>Conoidasida</taxon>
        <taxon>Coccidia</taxon>
        <taxon>Eucoccidiorida</taxon>
        <taxon>Eimeriorina</taxon>
        <taxon>Eimeriidae</taxon>
        <taxon>Eimeria</taxon>
    </lineage>
</organism>
<evidence type="ECO:0000256" key="6">
    <source>
        <dbReference type="ARBA" id="ARBA00014308"/>
    </source>
</evidence>
<comment type="catalytic activity">
    <reaction evidence="13">
        <text>uroporphyrinogen III + 4 H(+) = coproporphyrinogen III + 4 CO2</text>
        <dbReference type="Rhea" id="RHEA:19865"/>
        <dbReference type="ChEBI" id="CHEBI:15378"/>
        <dbReference type="ChEBI" id="CHEBI:16526"/>
        <dbReference type="ChEBI" id="CHEBI:57308"/>
        <dbReference type="ChEBI" id="CHEBI:57309"/>
        <dbReference type="EC" id="4.1.1.37"/>
    </reaction>
    <physiologicalReaction direction="left-to-right" evidence="13">
        <dbReference type="Rhea" id="RHEA:19866"/>
    </physiologicalReaction>
</comment>
<dbReference type="SUPFAM" id="SSF51726">
    <property type="entry name" value="UROD/MetE-like"/>
    <property type="match status" value="1"/>
</dbReference>
<keyword evidence="8 14" id="KW-0210">Decarboxylase</keyword>
<dbReference type="NCBIfam" id="TIGR01464">
    <property type="entry name" value="hemE"/>
    <property type="match status" value="1"/>
</dbReference>
<name>U6MV88_9EIME</name>
<dbReference type="Proteomes" id="UP000030754">
    <property type="component" value="Unassembled WGS sequence"/>
</dbReference>
<comment type="subunit">
    <text evidence="4">Homodimer.</text>
</comment>
<dbReference type="EC" id="4.1.1.37" evidence="5 14"/>
<feature type="domain" description="Uroporphyrinogen decarboxylase (URO-D)" evidence="17">
    <location>
        <begin position="184"/>
        <end position="193"/>
    </location>
</feature>
<dbReference type="OrthoDB" id="339900at2759"/>
<dbReference type="UniPathway" id="UPA00251">
    <property type="reaction ID" value="UER00321"/>
</dbReference>
<evidence type="ECO:0000313" key="19">
    <source>
        <dbReference type="Proteomes" id="UP000030754"/>
    </source>
</evidence>
<dbReference type="PANTHER" id="PTHR21091">
    <property type="entry name" value="METHYLTETRAHYDROFOLATE:HOMOCYSTEINE METHYLTRANSFERASE RELATED"/>
    <property type="match status" value="1"/>
</dbReference>
<evidence type="ECO:0000256" key="1">
    <source>
        <dbReference type="ARBA" id="ARBA00004514"/>
    </source>
</evidence>
<reference evidence="18" key="1">
    <citation type="submission" date="2013-10" db="EMBL/GenBank/DDBJ databases">
        <title>Genomic analysis of the causative agents of coccidiosis in chickens.</title>
        <authorList>
            <person name="Reid A.J."/>
            <person name="Blake D."/>
            <person name="Billington K."/>
            <person name="Browne H."/>
            <person name="Dunn M."/>
            <person name="Hung S."/>
            <person name="Kawahara F."/>
            <person name="Miranda-Saavedra D."/>
            <person name="Mourier T."/>
            <person name="Nagra H."/>
            <person name="Otto T.D."/>
            <person name="Rawlings N."/>
            <person name="Sanchez A."/>
            <person name="Sanders M."/>
            <person name="Subramaniam C."/>
            <person name="Tay Y."/>
            <person name="Dear P."/>
            <person name="Doerig C."/>
            <person name="Gruber A."/>
            <person name="Parkinson J."/>
            <person name="Shirley M."/>
            <person name="Wan K.L."/>
            <person name="Berriman M."/>
            <person name="Tomley F."/>
            <person name="Pain A."/>
        </authorList>
    </citation>
    <scope>NUCLEOTIDE SEQUENCE [LARGE SCALE GENOMIC DNA]</scope>
    <source>
        <strain evidence="18">Houghton</strain>
    </source>
</reference>
<dbReference type="InterPro" id="IPR006361">
    <property type="entry name" value="Uroporphyrinogen_deCO2ase_HemE"/>
</dbReference>